<organism evidence="2 3">
    <name type="scientific">Duganella margarita</name>
    <dbReference type="NCBI Taxonomy" id="2692170"/>
    <lineage>
        <taxon>Bacteria</taxon>
        <taxon>Pseudomonadati</taxon>
        <taxon>Pseudomonadota</taxon>
        <taxon>Betaproteobacteria</taxon>
        <taxon>Burkholderiales</taxon>
        <taxon>Oxalobacteraceae</taxon>
        <taxon>Telluria group</taxon>
        <taxon>Duganella</taxon>
    </lineage>
</organism>
<feature type="chain" id="PRO_5031044366" description="DUF1329 domain-containing protein" evidence="1">
    <location>
        <begin position="28"/>
        <end position="493"/>
    </location>
</feature>
<dbReference type="AlphaFoldDB" id="A0A7X4H1R9"/>
<gene>
    <name evidence="2" type="ORF">GTP56_10740</name>
</gene>
<protein>
    <recommendedName>
        <fullName evidence="4">DUF1329 domain-containing protein</fullName>
    </recommendedName>
</protein>
<evidence type="ECO:0000313" key="3">
    <source>
        <dbReference type="Proteomes" id="UP000469734"/>
    </source>
</evidence>
<keyword evidence="1" id="KW-0732">Signal</keyword>
<sequence>MNYLLRRYSKLALITCALAGTSAVGQAACNSPKNWLETPGTDTKVFIGYKQEQKPGFGALNVGTSPVDYPYPDPLPREMLDTEGAGKLSKDETSDVSYYEPDGKGNWRVCRVEQWWSAGVGQKSLRDELKPVTARYVASNPVLKKLGPESVALFATLYFYDSKGRIIRLEQGEFQKNKEKASIKICREYDKEDNLTLLLNPKNSQRCQANPPDVRDEWIRYRYGKHDGKLVQLLEEWNRGSASGKWGKDFELFRTGTGPDAVFGAAKARIGKGVTVIYGTNAGKLDNNAANTVLDSFGKVGAAAYWFIKPPIPLDVLDKPDLLYQYERRRQTYIDGPRVRLLELFKPNEHRSRHRYYLVGTYVMRHEQFDSNGRVTRVVTLDDWRQPRPGPKPDINDKLLTDDGLSIKTHQIYHRVYDFDSQGKPRLVAVSWDRATRNPLKKTSALSADLVYGTPSGKELWKSEEEFCKHFDFSPEAAQVFPDVVNGEEPEQI</sequence>
<dbReference type="RefSeq" id="WP_161050084.1">
    <property type="nucleotide sequence ID" value="NZ_WWCR01000009.1"/>
</dbReference>
<feature type="signal peptide" evidence="1">
    <location>
        <begin position="1"/>
        <end position="27"/>
    </location>
</feature>
<reference evidence="2 3" key="1">
    <citation type="submission" date="2019-12" db="EMBL/GenBank/DDBJ databases">
        <title>Novel species isolated from a subtropical stream in China.</title>
        <authorList>
            <person name="Lu H."/>
        </authorList>
    </citation>
    <scope>NUCLEOTIDE SEQUENCE [LARGE SCALE GENOMIC DNA]</scope>
    <source>
        <strain evidence="2 3">FT134W</strain>
    </source>
</reference>
<evidence type="ECO:0008006" key="4">
    <source>
        <dbReference type="Google" id="ProtNLM"/>
    </source>
</evidence>
<accession>A0A7X4H1R9</accession>
<name>A0A7X4H1R9_9BURK</name>
<dbReference type="EMBL" id="WWCR01000009">
    <property type="protein sequence ID" value="MYM72674.1"/>
    <property type="molecule type" value="Genomic_DNA"/>
</dbReference>
<comment type="caution">
    <text evidence="2">The sequence shown here is derived from an EMBL/GenBank/DDBJ whole genome shotgun (WGS) entry which is preliminary data.</text>
</comment>
<evidence type="ECO:0000313" key="2">
    <source>
        <dbReference type="EMBL" id="MYM72674.1"/>
    </source>
</evidence>
<dbReference type="Proteomes" id="UP000469734">
    <property type="component" value="Unassembled WGS sequence"/>
</dbReference>
<evidence type="ECO:0000256" key="1">
    <source>
        <dbReference type="SAM" id="SignalP"/>
    </source>
</evidence>
<proteinExistence type="predicted"/>